<name>A0AAU9F447_9BACT</name>
<dbReference type="KEGG" id="dmp:FAK_27680"/>
<dbReference type="EMBL" id="AP028679">
    <property type="protein sequence ID" value="BEQ15702.1"/>
    <property type="molecule type" value="Genomic_DNA"/>
</dbReference>
<accession>A0AAU9F447</accession>
<evidence type="ECO:0000313" key="1">
    <source>
        <dbReference type="EMBL" id="BEQ15702.1"/>
    </source>
</evidence>
<sequence>MDDKRLWFLLNEVAQGLGVEVRLESLDGGDDPPAHSGLCRLRGKPVIFIERRQDTSGRCRRLGLGLLGLELDGVYLRPVVRGYLEELGGFGGQGDEWDD</sequence>
<dbReference type="AlphaFoldDB" id="A0AAU9F447"/>
<gene>
    <name evidence="1" type="ORF">FAK_27680</name>
</gene>
<dbReference type="Proteomes" id="UP001366166">
    <property type="component" value="Chromosome"/>
</dbReference>
<evidence type="ECO:0000313" key="2">
    <source>
        <dbReference type="Proteomes" id="UP001366166"/>
    </source>
</evidence>
<keyword evidence="2" id="KW-1185">Reference proteome</keyword>
<organism evidence="1 2">
    <name type="scientific">Desulfoferula mesophila</name>
    <dbReference type="NCBI Taxonomy" id="3058419"/>
    <lineage>
        <taxon>Bacteria</taxon>
        <taxon>Pseudomonadati</taxon>
        <taxon>Thermodesulfobacteriota</taxon>
        <taxon>Desulfarculia</taxon>
        <taxon>Desulfarculales</taxon>
        <taxon>Desulfarculaceae</taxon>
        <taxon>Desulfoferula</taxon>
    </lineage>
</organism>
<reference evidence="2" key="1">
    <citation type="journal article" date="2023" name="Arch. Microbiol.">
        <title>Desulfoferula mesophilus gen. nov. sp. nov., a mesophilic sulfate-reducing bacterium isolated from a brackish lake sediment.</title>
        <authorList>
            <person name="Watanabe T."/>
            <person name="Yabe T."/>
            <person name="Tsuji J.M."/>
            <person name="Fukui M."/>
        </authorList>
    </citation>
    <scope>NUCLEOTIDE SEQUENCE [LARGE SCALE GENOMIC DNA]</scope>
    <source>
        <strain evidence="2">12FAK</strain>
    </source>
</reference>
<dbReference type="RefSeq" id="WP_338600481.1">
    <property type="nucleotide sequence ID" value="NZ_AP028679.1"/>
</dbReference>
<protein>
    <submittedName>
        <fullName evidence="1">Uncharacterized protein</fullName>
    </submittedName>
</protein>
<proteinExistence type="predicted"/>